<organism evidence="2 3">
    <name type="scientific">Ciceribacter lividus</name>
    <dbReference type="NCBI Taxonomy" id="1197950"/>
    <lineage>
        <taxon>Bacteria</taxon>
        <taxon>Pseudomonadati</taxon>
        <taxon>Pseudomonadota</taxon>
        <taxon>Alphaproteobacteria</taxon>
        <taxon>Hyphomicrobiales</taxon>
        <taxon>Rhizobiaceae</taxon>
        <taxon>Ciceribacter</taxon>
    </lineage>
</organism>
<sequence>MSRISLPYQAPDVSALARLLKREIHAREDKPGHVELLNILAKAAGYRNFQHLKASDAARDRLAAPQPEPEAVDFRRVEDAARCFGADGVLTRWPARTVIQQLCLWRLWARFPADRDLSEREVNEILKTAHAFGDHVLLRREMFNQKLLDRTADCRVYRRIEQRPPPEALALIRGVRAPATTRAPAAG</sequence>
<evidence type="ECO:0000259" key="1">
    <source>
        <dbReference type="Pfam" id="PF09860"/>
    </source>
</evidence>
<feature type="domain" description="DUF2087" evidence="1">
    <location>
        <begin position="90"/>
        <end position="159"/>
    </location>
</feature>
<dbReference type="AlphaFoldDB" id="A0A6I7HIF9"/>
<proteinExistence type="predicted"/>
<evidence type="ECO:0000313" key="3">
    <source>
        <dbReference type="Proteomes" id="UP000252582"/>
    </source>
</evidence>
<keyword evidence="3" id="KW-1185">Reference proteome</keyword>
<accession>A0A6I7HIF9</accession>
<dbReference type="EMBL" id="QPIX01000010">
    <property type="protein sequence ID" value="RCW21566.1"/>
    <property type="molecule type" value="Genomic_DNA"/>
</dbReference>
<gene>
    <name evidence="2" type="ORF">DFR48_110155</name>
</gene>
<comment type="caution">
    <text evidence="2">The sequence shown here is derived from an EMBL/GenBank/DDBJ whole genome shotgun (WGS) entry which is preliminary data.</text>
</comment>
<dbReference type="InterPro" id="IPR018656">
    <property type="entry name" value="DUF2087"/>
</dbReference>
<reference evidence="2 3" key="1">
    <citation type="submission" date="2018-07" db="EMBL/GenBank/DDBJ databases">
        <title>Genomic Encyclopedia of Type Strains, Phase IV (KMG-IV): sequencing the most valuable type-strain genomes for metagenomic binning, comparative biology and taxonomic classification.</title>
        <authorList>
            <person name="Goeker M."/>
        </authorList>
    </citation>
    <scope>NUCLEOTIDE SEQUENCE [LARGE SCALE GENOMIC DNA]</scope>
    <source>
        <strain evidence="2 3">DSM 25528</strain>
    </source>
</reference>
<dbReference type="Pfam" id="PF09860">
    <property type="entry name" value="DUF2087"/>
    <property type="match status" value="1"/>
</dbReference>
<dbReference type="RefSeq" id="WP_114364510.1">
    <property type="nucleotide sequence ID" value="NZ_QPIX01000010.1"/>
</dbReference>
<dbReference type="Proteomes" id="UP000252582">
    <property type="component" value="Unassembled WGS sequence"/>
</dbReference>
<protein>
    <recommendedName>
        <fullName evidence="1">DUF2087 domain-containing protein</fullName>
    </recommendedName>
</protein>
<evidence type="ECO:0000313" key="2">
    <source>
        <dbReference type="EMBL" id="RCW21566.1"/>
    </source>
</evidence>
<name>A0A6I7HIF9_9HYPH</name>